<keyword evidence="2" id="KW-0472">Membrane</keyword>
<evidence type="ECO:0000259" key="3">
    <source>
        <dbReference type="Pfam" id="PF01156"/>
    </source>
</evidence>
<dbReference type="SUPFAM" id="SSF53590">
    <property type="entry name" value="Nucleoside hydrolase"/>
    <property type="match status" value="1"/>
</dbReference>
<dbReference type="Pfam" id="PF01156">
    <property type="entry name" value="IU_nuc_hydro"/>
    <property type="match status" value="1"/>
</dbReference>
<keyword evidence="5" id="KW-1185">Reference proteome</keyword>
<dbReference type="CDD" id="cd02649">
    <property type="entry name" value="nuc_hydro_CeIAG"/>
    <property type="match status" value="1"/>
</dbReference>
<gene>
    <name evidence="4" type="ORF">pipiens_008403</name>
</gene>
<name>A0ABD1DHI5_CULPP</name>
<dbReference type="PANTHER" id="PTHR46190:SF1">
    <property type="entry name" value="SI:CH211-201H21.5"/>
    <property type="match status" value="1"/>
</dbReference>
<evidence type="ECO:0000256" key="2">
    <source>
        <dbReference type="SAM" id="Phobius"/>
    </source>
</evidence>
<protein>
    <recommendedName>
        <fullName evidence="3">Inosine/uridine-preferring nucleoside hydrolase domain-containing protein</fullName>
    </recommendedName>
</protein>
<evidence type="ECO:0000256" key="1">
    <source>
        <dbReference type="ARBA" id="ARBA00009176"/>
    </source>
</evidence>
<comment type="similarity">
    <text evidence="1">Belongs to the IUNH family.</text>
</comment>
<dbReference type="AlphaFoldDB" id="A0ABD1DHI5"/>
<reference evidence="4 5" key="1">
    <citation type="submission" date="2024-05" db="EMBL/GenBank/DDBJ databases">
        <title>Culex pipiens pipiens assembly and annotation.</title>
        <authorList>
            <person name="Alout H."/>
            <person name="Durand T."/>
        </authorList>
    </citation>
    <scope>NUCLEOTIDE SEQUENCE [LARGE SCALE GENOMIC DNA]</scope>
    <source>
        <strain evidence="4">HA-2024</strain>
        <tissue evidence="4">Whole body</tissue>
    </source>
</reference>
<feature type="domain" description="Inosine/uridine-preferring nucleoside hydrolase" evidence="3">
    <location>
        <begin position="73"/>
        <end position="375"/>
    </location>
</feature>
<dbReference type="InterPro" id="IPR052775">
    <property type="entry name" value="IUN_hydrolase"/>
</dbReference>
<proteinExistence type="inferred from homology"/>
<dbReference type="GO" id="GO:0016799">
    <property type="term" value="F:hydrolase activity, hydrolyzing N-glycosyl compounds"/>
    <property type="evidence" value="ECO:0007669"/>
    <property type="project" value="UniProtKB-ARBA"/>
</dbReference>
<feature type="transmembrane region" description="Helical" evidence="2">
    <location>
        <begin position="540"/>
        <end position="560"/>
    </location>
</feature>
<evidence type="ECO:0000313" key="4">
    <source>
        <dbReference type="EMBL" id="KAL1399174.1"/>
    </source>
</evidence>
<organism evidence="4 5">
    <name type="scientific">Culex pipiens pipiens</name>
    <name type="common">Northern house mosquito</name>
    <dbReference type="NCBI Taxonomy" id="38569"/>
    <lineage>
        <taxon>Eukaryota</taxon>
        <taxon>Metazoa</taxon>
        <taxon>Ecdysozoa</taxon>
        <taxon>Arthropoda</taxon>
        <taxon>Hexapoda</taxon>
        <taxon>Insecta</taxon>
        <taxon>Pterygota</taxon>
        <taxon>Neoptera</taxon>
        <taxon>Endopterygota</taxon>
        <taxon>Diptera</taxon>
        <taxon>Nematocera</taxon>
        <taxon>Culicoidea</taxon>
        <taxon>Culicidae</taxon>
        <taxon>Culicinae</taxon>
        <taxon>Culicini</taxon>
        <taxon>Culex</taxon>
        <taxon>Culex</taxon>
    </lineage>
</organism>
<keyword evidence="2" id="KW-0812">Transmembrane</keyword>
<accession>A0ABD1DHI5</accession>
<dbReference type="PANTHER" id="PTHR46190">
    <property type="entry name" value="SI:CH211-201H21.5-RELATED"/>
    <property type="match status" value="1"/>
</dbReference>
<dbReference type="Proteomes" id="UP001562425">
    <property type="component" value="Unassembled WGS sequence"/>
</dbReference>
<dbReference type="Gene3D" id="3.90.245.10">
    <property type="entry name" value="Ribonucleoside hydrolase-like"/>
    <property type="match status" value="1"/>
</dbReference>
<evidence type="ECO:0000313" key="5">
    <source>
        <dbReference type="Proteomes" id="UP001562425"/>
    </source>
</evidence>
<dbReference type="InterPro" id="IPR001910">
    <property type="entry name" value="Inosine/uridine_hydrolase_dom"/>
</dbReference>
<dbReference type="InterPro" id="IPR036452">
    <property type="entry name" value="Ribo_hydro-like"/>
</dbReference>
<comment type="caution">
    <text evidence="4">The sequence shown here is derived from an EMBL/GenBank/DDBJ whole genome shotgun (WGS) entry which is preliminary data.</text>
</comment>
<keyword evidence="2" id="KW-1133">Transmembrane helix</keyword>
<dbReference type="EMBL" id="JBEHCU010005632">
    <property type="protein sequence ID" value="KAL1399174.1"/>
    <property type="molecule type" value="Genomic_DNA"/>
</dbReference>
<sequence length="562" mass="62103">MGVVSPYNHDTSVPTELSATGEVLCGTCFGTVDCRSVLEQMFRIVVLVVALLARGVPAACPLGKENPLGLRRVIIDLDAGGDDAWALTMLLMDEQKYNVCVQAITCTHGNTEVDHVAVNVARILEGLGRTDIPVYKGARERLITPAPHRDVSGYFWGVDGFGDVKFEKTPSLKSVKPEHAVVKMNELLQKFPHDITIISVGPLTNLALLFKLYPASKDLIANIYILGGNRNGVGNTDFAAEFNFFTDPEAANIVVNNAPVVLNIFPWETIQSLEEEFTTQWRFATFNSTPNRAIQVLNRVESVIYANASGWTPCDMYAVAVFLNPQLVTDSTHYKAEVELDGKVTRGMLAILYHVKDEDEFNVNIIDEVNEDMLREMVQDLNRAPPKNDVEPRARMYYVTQVQRHSPTKSPPEKMSLGRVVTGALALATLVHVAVAIKCLGCQHPSGEIACESTGTNMTCYERLSSETFQKLRKSKGSLEEPRRNTGYQCAEIQVDEASEFMKGCIYANLDVCREFPKAKYCRTCKEDLCNTIRYKNSGSMVGVSGVLVVAWVAIAAFVAHF</sequence>